<dbReference type="EMBL" id="JBHMCT010000020">
    <property type="protein sequence ID" value="MFB9558136.1"/>
    <property type="molecule type" value="Genomic_DNA"/>
</dbReference>
<dbReference type="PANTHER" id="PTHR36179:SF2">
    <property type="entry name" value="LUD DOMAIN-CONTAINING PROTEIN"/>
    <property type="match status" value="1"/>
</dbReference>
<dbReference type="SUPFAM" id="SSF54427">
    <property type="entry name" value="NTF2-like"/>
    <property type="match status" value="1"/>
</dbReference>
<feature type="region of interest" description="Disordered" evidence="1">
    <location>
        <begin position="136"/>
        <end position="161"/>
    </location>
</feature>
<keyword evidence="5" id="KW-1185">Reference proteome</keyword>
<evidence type="ECO:0000256" key="1">
    <source>
        <dbReference type="SAM" id="MobiDB-lite"/>
    </source>
</evidence>
<accession>A0ABV5QZR3</accession>
<protein>
    <submittedName>
        <fullName evidence="4">Nuclear transport factor 2 family protein</fullName>
    </submittedName>
</protein>
<dbReference type="Gene3D" id="3.10.450.50">
    <property type="match status" value="1"/>
</dbReference>
<evidence type="ECO:0000313" key="4">
    <source>
        <dbReference type="EMBL" id="MFB9558136.1"/>
    </source>
</evidence>
<evidence type="ECO:0000313" key="5">
    <source>
        <dbReference type="Proteomes" id="UP001589716"/>
    </source>
</evidence>
<comment type="caution">
    <text evidence="4">The sequence shown here is derived from an EMBL/GenBank/DDBJ whole genome shotgun (WGS) entry which is preliminary data.</text>
</comment>
<evidence type="ECO:0000259" key="2">
    <source>
        <dbReference type="Pfam" id="PF02589"/>
    </source>
</evidence>
<dbReference type="Proteomes" id="UP001589716">
    <property type="component" value="Unassembled WGS sequence"/>
</dbReference>
<sequence length="389" mass="41352">MNDFQAIADRVEIEALRGEFTDAVMMRDRPRLASLFTPDGVLRMPNIPVEQIGREEIIAGGERLQGQWDFFVQNSHPGTIRLDGDTATGRAYVQELARTLYGRGHLNHAVYHDRYQRTEEGWRFAERVYEVRYLDTSPPAGTAPRTARGAEAGAEAGVEVAGSSVEAEAGAGAGAGEAQGADRAAAAASFTEPATDGELERVAAALRAHGFVVEILDDAAQARVRVKDLLPEGAVVLTGASETLRLSGIDEDINASGRYDAVRPRLAAIDRATGADEIRRLLAVPDYVVNSVAAVTGTGSLVLASGSGSQLPANAGGAAHAVWIVGAQKVVPDLSTALRRVEEHVLPLEDARARRAYGVPSAVNRLLVLNAEPRPGRATVLLLREAIGF</sequence>
<name>A0ABV5QZR3_9ACTN</name>
<gene>
    <name evidence="4" type="ORF">ACFFTP_28615</name>
</gene>
<reference evidence="4 5" key="1">
    <citation type="submission" date="2024-09" db="EMBL/GenBank/DDBJ databases">
        <authorList>
            <person name="Sun Q."/>
            <person name="Mori K."/>
        </authorList>
    </citation>
    <scope>NUCLEOTIDE SEQUENCE [LARGE SCALE GENOMIC DNA]</scope>
    <source>
        <strain evidence="4 5">JCM 4414</strain>
    </source>
</reference>
<feature type="domain" description="LUD" evidence="2">
    <location>
        <begin position="199"/>
        <end position="349"/>
    </location>
</feature>
<dbReference type="RefSeq" id="WP_345483842.1">
    <property type="nucleotide sequence ID" value="NZ_BAAAWU010000001.1"/>
</dbReference>
<proteinExistence type="predicted"/>
<dbReference type="InterPro" id="IPR032710">
    <property type="entry name" value="NTF2-like_dom_sf"/>
</dbReference>
<feature type="domain" description="SnoaL-like" evidence="3">
    <location>
        <begin position="6"/>
        <end position="127"/>
    </location>
</feature>
<dbReference type="InterPro" id="IPR037401">
    <property type="entry name" value="SnoaL-like"/>
</dbReference>
<evidence type="ECO:0000259" key="3">
    <source>
        <dbReference type="Pfam" id="PF13577"/>
    </source>
</evidence>
<dbReference type="InterPro" id="IPR003741">
    <property type="entry name" value="LUD_dom"/>
</dbReference>
<dbReference type="Pfam" id="PF13577">
    <property type="entry name" value="SnoaL_4"/>
    <property type="match status" value="1"/>
</dbReference>
<organism evidence="4 5">
    <name type="scientific">Streptomyces roseoviridis</name>
    <dbReference type="NCBI Taxonomy" id="67361"/>
    <lineage>
        <taxon>Bacteria</taxon>
        <taxon>Bacillati</taxon>
        <taxon>Actinomycetota</taxon>
        <taxon>Actinomycetes</taxon>
        <taxon>Kitasatosporales</taxon>
        <taxon>Streptomycetaceae</taxon>
        <taxon>Streptomyces</taxon>
    </lineage>
</organism>
<dbReference type="Pfam" id="PF02589">
    <property type="entry name" value="LUD_dom"/>
    <property type="match status" value="1"/>
</dbReference>
<dbReference type="PANTHER" id="PTHR36179">
    <property type="entry name" value="LUD_DOM DOMAIN-CONTAINING PROTEIN"/>
    <property type="match status" value="1"/>
</dbReference>